<protein>
    <submittedName>
        <fullName evidence="2">Uncharacterized protein</fullName>
    </submittedName>
</protein>
<sequence>MFDASCNFFSVKFRLRAYKSKGKYVNFTYAQIRVPRLTTSGPSKPRMKGVKKVVDDPGKTRPEVPDRTDQGTPRCSKEVLHTRPEIAGKESEQHLQQAPLCNPQQRGETQTALTTSLLPLPINTYPADEFVSDITKLDTLGVHPINASSFPYLLETHHDSSFYAARNCCTADHRLLHTMASVYKDFAGARLFDTSTCARPTVRQLFAPYRTNGPARRRMQHPSPSDEFTTWTHRMGLHLGKKRVLQEAGLGEIKITIPKTNSFIDLRQKLSEFFPKLKEAGGFQLLRSAVGSRNLLEVIRLPPEGYTTQYLADRCGLGQAMIYVRQLQTCLSVSPVKSQSGTKIDPEKKRKKMFVPVQFVECLFQQLILSSMQISVVKMINSKALRQGP</sequence>
<reference evidence="2" key="1">
    <citation type="submission" date="2022-11" db="EMBL/GenBank/DDBJ databases">
        <title>Centuries of genome instability and evolution in soft-shell clam transmissible cancer (bioRxiv).</title>
        <authorList>
            <person name="Hart S.F.M."/>
            <person name="Yonemitsu M.A."/>
            <person name="Giersch R.M."/>
            <person name="Beal B.F."/>
            <person name="Arriagada G."/>
            <person name="Davis B.W."/>
            <person name="Ostrander E.A."/>
            <person name="Goff S.P."/>
            <person name="Metzger M.J."/>
        </authorList>
    </citation>
    <scope>NUCLEOTIDE SEQUENCE</scope>
    <source>
        <strain evidence="2">MELC-2E11</strain>
        <tissue evidence="2">Siphon/mantle</tissue>
    </source>
</reference>
<keyword evidence="3" id="KW-1185">Reference proteome</keyword>
<dbReference type="EMBL" id="CP111017">
    <property type="protein sequence ID" value="WAR07903.1"/>
    <property type="molecule type" value="Genomic_DNA"/>
</dbReference>
<evidence type="ECO:0000313" key="3">
    <source>
        <dbReference type="Proteomes" id="UP001164746"/>
    </source>
</evidence>
<dbReference type="Proteomes" id="UP001164746">
    <property type="component" value="Chromosome 6"/>
</dbReference>
<name>A0ABY7ED10_MYAAR</name>
<organism evidence="2 3">
    <name type="scientific">Mya arenaria</name>
    <name type="common">Soft-shell clam</name>
    <dbReference type="NCBI Taxonomy" id="6604"/>
    <lineage>
        <taxon>Eukaryota</taxon>
        <taxon>Metazoa</taxon>
        <taxon>Spiralia</taxon>
        <taxon>Lophotrochozoa</taxon>
        <taxon>Mollusca</taxon>
        <taxon>Bivalvia</taxon>
        <taxon>Autobranchia</taxon>
        <taxon>Heteroconchia</taxon>
        <taxon>Euheterodonta</taxon>
        <taxon>Imparidentia</taxon>
        <taxon>Neoheterodontei</taxon>
        <taxon>Myida</taxon>
        <taxon>Myoidea</taxon>
        <taxon>Myidae</taxon>
        <taxon>Mya</taxon>
    </lineage>
</organism>
<feature type="compositionally biased region" description="Basic and acidic residues" evidence="1">
    <location>
        <begin position="52"/>
        <end position="74"/>
    </location>
</feature>
<gene>
    <name evidence="2" type="ORF">MAR_017861</name>
</gene>
<evidence type="ECO:0000313" key="2">
    <source>
        <dbReference type="EMBL" id="WAR07903.1"/>
    </source>
</evidence>
<proteinExistence type="predicted"/>
<feature type="region of interest" description="Disordered" evidence="1">
    <location>
        <begin position="39"/>
        <end position="74"/>
    </location>
</feature>
<evidence type="ECO:0000256" key="1">
    <source>
        <dbReference type="SAM" id="MobiDB-lite"/>
    </source>
</evidence>
<accession>A0ABY7ED10</accession>